<organism evidence="1 2">
    <name type="scientific">Botrytis fragariae</name>
    <dbReference type="NCBI Taxonomy" id="1964551"/>
    <lineage>
        <taxon>Eukaryota</taxon>
        <taxon>Fungi</taxon>
        <taxon>Dikarya</taxon>
        <taxon>Ascomycota</taxon>
        <taxon>Pezizomycotina</taxon>
        <taxon>Leotiomycetes</taxon>
        <taxon>Helotiales</taxon>
        <taxon>Sclerotiniaceae</taxon>
        <taxon>Botrytis</taxon>
    </lineage>
</organism>
<dbReference type="RefSeq" id="XP_037191428.1">
    <property type="nucleotide sequence ID" value="XM_037336218.1"/>
</dbReference>
<reference evidence="1 2" key="1">
    <citation type="journal article" date="2020" name="Phytopathology">
        <title>A high-quality genome resource of Botrytis fragariae, a new and rapidly spreading fungal pathogen causing strawberry gray mold in the U.S.A.</title>
        <authorList>
            <person name="Wu Y."/>
            <person name="Saski C.A."/>
            <person name="Schnabel G."/>
            <person name="Xiao S."/>
            <person name="Hu M."/>
        </authorList>
    </citation>
    <scope>NUCLEOTIDE SEQUENCE [LARGE SCALE GENOMIC DNA]</scope>
    <source>
        <strain evidence="1 2">BVB16</strain>
    </source>
</reference>
<comment type="caution">
    <text evidence="1">The sequence shown here is derived from an EMBL/GenBank/DDBJ whole genome shotgun (WGS) entry which is preliminary data.</text>
</comment>
<dbReference type="AlphaFoldDB" id="A0A8H6ARV2"/>
<dbReference type="Proteomes" id="UP000531561">
    <property type="component" value="Unassembled WGS sequence"/>
</dbReference>
<sequence length="73" mass="8009">MTGNPGFWDAELDISTLSGYDAPGYEDIWTLNPTSCLAKDGNSRETNSNTNHGITVQRIIIHELQECHLVSGC</sequence>
<dbReference type="GeneID" id="59259910"/>
<proteinExistence type="predicted"/>
<keyword evidence="2" id="KW-1185">Reference proteome</keyword>
<protein>
    <submittedName>
        <fullName evidence="1">Uncharacterized protein</fullName>
    </submittedName>
</protein>
<name>A0A8H6ARV2_9HELO</name>
<gene>
    <name evidence="1" type="ORF">Bfra_005843</name>
</gene>
<evidence type="ECO:0000313" key="2">
    <source>
        <dbReference type="Proteomes" id="UP000531561"/>
    </source>
</evidence>
<dbReference type="EMBL" id="JABFCT010000010">
    <property type="protein sequence ID" value="KAF5872482.1"/>
    <property type="molecule type" value="Genomic_DNA"/>
</dbReference>
<evidence type="ECO:0000313" key="1">
    <source>
        <dbReference type="EMBL" id="KAF5872482.1"/>
    </source>
</evidence>
<accession>A0A8H6ARV2</accession>